<dbReference type="Pfam" id="PF08281">
    <property type="entry name" value="Sigma70_r4_2"/>
    <property type="match status" value="1"/>
</dbReference>
<dbReference type="Pfam" id="PF04542">
    <property type="entry name" value="Sigma70_r2"/>
    <property type="match status" value="1"/>
</dbReference>
<dbReference type="GO" id="GO:0003677">
    <property type="term" value="F:DNA binding"/>
    <property type="evidence" value="ECO:0007669"/>
    <property type="project" value="InterPro"/>
</dbReference>
<dbReference type="PANTHER" id="PTHR43133:SF51">
    <property type="entry name" value="RNA POLYMERASE SIGMA FACTOR"/>
    <property type="match status" value="1"/>
</dbReference>
<dbReference type="InterPro" id="IPR039425">
    <property type="entry name" value="RNA_pol_sigma-70-like"/>
</dbReference>
<dbReference type="InterPro" id="IPR007627">
    <property type="entry name" value="RNA_pol_sigma70_r2"/>
</dbReference>
<comment type="caution">
    <text evidence="7">The sequence shown here is derived from an EMBL/GenBank/DDBJ whole genome shotgun (WGS) entry which is preliminary data.</text>
</comment>
<sequence length="175" mass="19901">MMASAEDTFADLFSTHQQRLFGYILGLVRNTSDAQDVLQQTAVTAWQKFGGFDLDTEFFPWAVTIARYEALNFMKYRRRSRLCFDQELMEQLGEDACEVSGEVAEVRLAALGECLKKLPAADSKLIECRYTHGLSSLQIADVLERSQPSVCNSLRRIRENLMRCISRSLSQECVL</sequence>
<dbReference type="GO" id="GO:0016987">
    <property type="term" value="F:sigma factor activity"/>
    <property type="evidence" value="ECO:0007669"/>
    <property type="project" value="UniProtKB-KW"/>
</dbReference>
<evidence type="ECO:0000256" key="3">
    <source>
        <dbReference type="ARBA" id="ARBA00023082"/>
    </source>
</evidence>
<dbReference type="InterPro" id="IPR036388">
    <property type="entry name" value="WH-like_DNA-bd_sf"/>
</dbReference>
<evidence type="ECO:0000259" key="5">
    <source>
        <dbReference type="Pfam" id="PF04542"/>
    </source>
</evidence>
<evidence type="ECO:0000256" key="1">
    <source>
        <dbReference type="ARBA" id="ARBA00010641"/>
    </source>
</evidence>
<dbReference type="Gene3D" id="1.10.10.10">
    <property type="entry name" value="Winged helix-like DNA-binding domain superfamily/Winged helix DNA-binding domain"/>
    <property type="match status" value="1"/>
</dbReference>
<evidence type="ECO:0000313" key="8">
    <source>
        <dbReference type="Proteomes" id="UP001155241"/>
    </source>
</evidence>
<dbReference type="InterPro" id="IPR014284">
    <property type="entry name" value="RNA_pol_sigma-70_dom"/>
</dbReference>
<comment type="similarity">
    <text evidence="1">Belongs to the sigma-70 factor family. ECF subfamily.</text>
</comment>
<keyword evidence="4" id="KW-0804">Transcription</keyword>
<evidence type="ECO:0000313" key="7">
    <source>
        <dbReference type="EMBL" id="MCO6047462.1"/>
    </source>
</evidence>
<dbReference type="Gene3D" id="1.10.1740.10">
    <property type="match status" value="1"/>
</dbReference>
<feature type="domain" description="RNA polymerase sigma-70 region 2" evidence="5">
    <location>
        <begin position="12"/>
        <end position="79"/>
    </location>
</feature>
<evidence type="ECO:0000256" key="4">
    <source>
        <dbReference type="ARBA" id="ARBA00023163"/>
    </source>
</evidence>
<keyword evidence="8" id="KW-1185">Reference proteome</keyword>
<protein>
    <submittedName>
        <fullName evidence="7">Sigma-70 family RNA polymerase sigma factor</fullName>
    </submittedName>
</protein>
<dbReference type="PANTHER" id="PTHR43133">
    <property type="entry name" value="RNA POLYMERASE ECF-TYPE SIGMA FACTO"/>
    <property type="match status" value="1"/>
</dbReference>
<gene>
    <name evidence="7" type="ORF">NG895_26460</name>
</gene>
<dbReference type="SUPFAM" id="SSF88946">
    <property type="entry name" value="Sigma2 domain of RNA polymerase sigma factors"/>
    <property type="match status" value="1"/>
</dbReference>
<organism evidence="7 8">
    <name type="scientific">Aeoliella straminimaris</name>
    <dbReference type="NCBI Taxonomy" id="2954799"/>
    <lineage>
        <taxon>Bacteria</taxon>
        <taxon>Pseudomonadati</taxon>
        <taxon>Planctomycetota</taxon>
        <taxon>Planctomycetia</taxon>
        <taxon>Pirellulales</taxon>
        <taxon>Lacipirellulaceae</taxon>
        <taxon>Aeoliella</taxon>
    </lineage>
</organism>
<dbReference type="InterPro" id="IPR013325">
    <property type="entry name" value="RNA_pol_sigma_r2"/>
</dbReference>
<dbReference type="AlphaFoldDB" id="A0A9X2FE63"/>
<reference evidence="7" key="1">
    <citation type="submission" date="2022-06" db="EMBL/GenBank/DDBJ databases">
        <title>Aeoliella straminimaris, a novel planctomycete from sediments.</title>
        <authorList>
            <person name="Vitorino I.R."/>
            <person name="Lage O.M."/>
        </authorList>
    </citation>
    <scope>NUCLEOTIDE SEQUENCE</scope>
    <source>
        <strain evidence="7">ICT_H6.2</strain>
    </source>
</reference>
<name>A0A9X2FE63_9BACT</name>
<dbReference type="NCBIfam" id="TIGR02989">
    <property type="entry name" value="Sig-70_gvs1"/>
    <property type="match status" value="1"/>
</dbReference>
<dbReference type="InterPro" id="IPR013324">
    <property type="entry name" value="RNA_pol_sigma_r3/r4-like"/>
</dbReference>
<dbReference type="NCBIfam" id="TIGR02937">
    <property type="entry name" value="sigma70-ECF"/>
    <property type="match status" value="1"/>
</dbReference>
<evidence type="ECO:0000259" key="6">
    <source>
        <dbReference type="Pfam" id="PF08281"/>
    </source>
</evidence>
<keyword evidence="2" id="KW-0805">Transcription regulation</keyword>
<accession>A0A9X2FE63</accession>
<dbReference type="InterPro" id="IPR014331">
    <property type="entry name" value="RNA_pol_sigma70_ECF_RHOBA"/>
</dbReference>
<feature type="domain" description="RNA polymerase sigma factor 70 region 4 type 2" evidence="6">
    <location>
        <begin position="109"/>
        <end position="161"/>
    </location>
</feature>
<dbReference type="EMBL" id="JAMXLR010000092">
    <property type="protein sequence ID" value="MCO6047462.1"/>
    <property type="molecule type" value="Genomic_DNA"/>
</dbReference>
<dbReference type="Proteomes" id="UP001155241">
    <property type="component" value="Unassembled WGS sequence"/>
</dbReference>
<keyword evidence="3" id="KW-0731">Sigma factor</keyword>
<dbReference type="GO" id="GO:0006352">
    <property type="term" value="P:DNA-templated transcription initiation"/>
    <property type="evidence" value="ECO:0007669"/>
    <property type="project" value="InterPro"/>
</dbReference>
<evidence type="ECO:0000256" key="2">
    <source>
        <dbReference type="ARBA" id="ARBA00023015"/>
    </source>
</evidence>
<dbReference type="SUPFAM" id="SSF88659">
    <property type="entry name" value="Sigma3 and sigma4 domains of RNA polymerase sigma factors"/>
    <property type="match status" value="1"/>
</dbReference>
<dbReference type="InterPro" id="IPR013249">
    <property type="entry name" value="RNA_pol_sigma70_r4_t2"/>
</dbReference>
<proteinExistence type="inferred from homology"/>